<evidence type="ECO:0000256" key="1">
    <source>
        <dbReference type="ARBA" id="ARBA00010254"/>
    </source>
</evidence>
<keyword evidence="2" id="KW-0689">Ribosomal protein</keyword>
<evidence type="ECO:0008006" key="8">
    <source>
        <dbReference type="Google" id="ProtNLM"/>
    </source>
</evidence>
<dbReference type="GO" id="GO:0005840">
    <property type="term" value="C:ribosome"/>
    <property type="evidence" value="ECO:0007669"/>
    <property type="project" value="UniProtKB-KW"/>
</dbReference>
<dbReference type="Proteomes" id="UP000256970">
    <property type="component" value="Unassembled WGS sequence"/>
</dbReference>
<dbReference type="Pfam" id="PF00366">
    <property type="entry name" value="Ribosomal_S17"/>
    <property type="match status" value="1"/>
</dbReference>
<keyword evidence="7" id="KW-1185">Reference proteome</keyword>
<dbReference type="GO" id="GO:0003735">
    <property type="term" value="F:structural constituent of ribosome"/>
    <property type="evidence" value="ECO:0007669"/>
    <property type="project" value="InterPro"/>
</dbReference>
<evidence type="ECO:0000313" key="6">
    <source>
        <dbReference type="EMBL" id="SZX73772.1"/>
    </source>
</evidence>
<comment type="similarity">
    <text evidence="1">Belongs to the universal ribosomal protein uS17 family.</text>
</comment>
<dbReference type="AlphaFoldDB" id="A0A383W9C0"/>
<dbReference type="Gene3D" id="2.40.50.140">
    <property type="entry name" value="Nucleic acid-binding proteins"/>
    <property type="match status" value="1"/>
</dbReference>
<dbReference type="PANTHER" id="PTHR10744">
    <property type="entry name" value="40S RIBOSOMAL PROTEIN S11 FAMILY MEMBER"/>
    <property type="match status" value="1"/>
</dbReference>
<gene>
    <name evidence="6" type="ORF">BQ4739_LOCUS14025</name>
</gene>
<dbReference type="CDD" id="cd00364">
    <property type="entry name" value="Ribosomal_uS17"/>
    <property type="match status" value="1"/>
</dbReference>
<dbReference type="SUPFAM" id="SSF50249">
    <property type="entry name" value="Nucleic acid-binding proteins"/>
    <property type="match status" value="1"/>
</dbReference>
<feature type="compositionally biased region" description="Low complexity" evidence="5">
    <location>
        <begin position="142"/>
        <end position="159"/>
    </location>
</feature>
<keyword evidence="3" id="KW-0687">Ribonucleoprotein</keyword>
<feature type="region of interest" description="Disordered" evidence="5">
    <location>
        <begin position="133"/>
        <end position="159"/>
    </location>
</feature>
<dbReference type="InterPro" id="IPR012340">
    <property type="entry name" value="NA-bd_OB-fold"/>
</dbReference>
<evidence type="ECO:0000256" key="3">
    <source>
        <dbReference type="ARBA" id="ARBA00023274"/>
    </source>
</evidence>
<dbReference type="STRING" id="3088.A0A383W9C0"/>
<evidence type="ECO:0000256" key="5">
    <source>
        <dbReference type="SAM" id="MobiDB-lite"/>
    </source>
</evidence>
<evidence type="ECO:0000313" key="7">
    <source>
        <dbReference type="Proteomes" id="UP000256970"/>
    </source>
</evidence>
<dbReference type="GO" id="GO:1990904">
    <property type="term" value="C:ribonucleoprotein complex"/>
    <property type="evidence" value="ECO:0007669"/>
    <property type="project" value="UniProtKB-KW"/>
</dbReference>
<keyword evidence="4" id="KW-0175">Coiled coil</keyword>
<name>A0A383W9C0_TETOB</name>
<evidence type="ECO:0000256" key="4">
    <source>
        <dbReference type="SAM" id="Coils"/>
    </source>
</evidence>
<evidence type="ECO:0000256" key="2">
    <source>
        <dbReference type="ARBA" id="ARBA00022980"/>
    </source>
</evidence>
<dbReference type="GO" id="GO:0005739">
    <property type="term" value="C:mitochondrion"/>
    <property type="evidence" value="ECO:0007669"/>
    <property type="project" value="TreeGrafter"/>
</dbReference>
<proteinExistence type="inferred from homology"/>
<dbReference type="GO" id="GO:0006412">
    <property type="term" value="P:translation"/>
    <property type="evidence" value="ECO:0007669"/>
    <property type="project" value="InterPro"/>
</dbReference>
<accession>A0A383W9C0</accession>
<sequence length="159" mass="17490">MGGSRFVGRVVSNRMQKTVVVAVDYVVWRPKIKAYEKRTSKHFAHDERQKCDIGDTVRIKSTKRLSKHKSYAVEEILRKVNVYSPEFGAQQVAAAEAAAAAGSRSRVDIAEEQHKQAQERLLQLHSLRAEYNQHQAAAELAGGSSSSSSSTSNSTSQGS</sequence>
<dbReference type="PANTHER" id="PTHR10744:SF1">
    <property type="entry name" value="SMALL RIBOSOMAL SUBUNIT PROTEIN US17M"/>
    <property type="match status" value="1"/>
</dbReference>
<dbReference type="EMBL" id="FNXT01001197">
    <property type="protein sequence ID" value="SZX73772.1"/>
    <property type="molecule type" value="Genomic_DNA"/>
</dbReference>
<reference evidence="6 7" key="1">
    <citation type="submission" date="2016-10" db="EMBL/GenBank/DDBJ databases">
        <authorList>
            <person name="Cai Z."/>
        </authorList>
    </citation>
    <scope>NUCLEOTIDE SEQUENCE [LARGE SCALE GENOMIC DNA]</scope>
</reference>
<organism evidence="6 7">
    <name type="scientific">Tetradesmus obliquus</name>
    <name type="common">Green alga</name>
    <name type="synonym">Acutodesmus obliquus</name>
    <dbReference type="NCBI Taxonomy" id="3088"/>
    <lineage>
        <taxon>Eukaryota</taxon>
        <taxon>Viridiplantae</taxon>
        <taxon>Chlorophyta</taxon>
        <taxon>core chlorophytes</taxon>
        <taxon>Chlorophyceae</taxon>
        <taxon>CS clade</taxon>
        <taxon>Sphaeropleales</taxon>
        <taxon>Scenedesmaceae</taxon>
        <taxon>Tetradesmus</taxon>
    </lineage>
</organism>
<feature type="coiled-coil region" evidence="4">
    <location>
        <begin position="100"/>
        <end position="127"/>
    </location>
</feature>
<dbReference type="InterPro" id="IPR000266">
    <property type="entry name" value="Ribosomal_uS17"/>
</dbReference>
<protein>
    <recommendedName>
        <fullName evidence="8">30S ribosomal protein S17, chloroplastic</fullName>
    </recommendedName>
</protein>